<dbReference type="InterPro" id="IPR041467">
    <property type="entry name" value="Sco4008_C"/>
</dbReference>
<gene>
    <name evidence="5" type="ORF">BIV57_10280</name>
</gene>
<dbReference type="PROSITE" id="PS50977">
    <property type="entry name" value="HTH_TETR_2"/>
    <property type="match status" value="1"/>
</dbReference>
<dbReference type="SUPFAM" id="SSF46689">
    <property type="entry name" value="Homeodomain-like"/>
    <property type="match status" value="1"/>
</dbReference>
<dbReference type="EMBL" id="MLCF01000048">
    <property type="protein sequence ID" value="OIV37580.1"/>
    <property type="molecule type" value="Genomic_DNA"/>
</dbReference>
<organism evidence="5 6">
    <name type="scientific">Mangrovactinospora gilvigrisea</name>
    <dbReference type="NCBI Taxonomy" id="1428644"/>
    <lineage>
        <taxon>Bacteria</taxon>
        <taxon>Bacillati</taxon>
        <taxon>Actinomycetota</taxon>
        <taxon>Actinomycetes</taxon>
        <taxon>Kitasatosporales</taxon>
        <taxon>Streptomycetaceae</taxon>
        <taxon>Mangrovactinospora</taxon>
    </lineage>
</organism>
<dbReference type="InterPro" id="IPR009057">
    <property type="entry name" value="Homeodomain-like_sf"/>
</dbReference>
<feature type="compositionally biased region" description="Polar residues" evidence="3">
    <location>
        <begin position="216"/>
        <end position="225"/>
    </location>
</feature>
<evidence type="ECO:0000256" key="2">
    <source>
        <dbReference type="PROSITE-ProRule" id="PRU00335"/>
    </source>
</evidence>
<dbReference type="PANTHER" id="PTHR30328:SF54">
    <property type="entry name" value="HTH-TYPE TRANSCRIPTIONAL REPRESSOR SCO4008"/>
    <property type="match status" value="1"/>
</dbReference>
<evidence type="ECO:0000259" key="4">
    <source>
        <dbReference type="PROSITE" id="PS50977"/>
    </source>
</evidence>
<accession>A0A1J7C7S5</accession>
<dbReference type="Proteomes" id="UP000243342">
    <property type="component" value="Unassembled WGS sequence"/>
</dbReference>
<feature type="domain" description="HTH tetR-type" evidence="4">
    <location>
        <begin position="15"/>
        <end position="75"/>
    </location>
</feature>
<dbReference type="InterPro" id="IPR036271">
    <property type="entry name" value="Tet_transcr_reg_TetR-rel_C_sf"/>
</dbReference>
<evidence type="ECO:0000313" key="6">
    <source>
        <dbReference type="Proteomes" id="UP000243342"/>
    </source>
</evidence>
<dbReference type="STRING" id="1428644.BIV57_10280"/>
<dbReference type="GO" id="GO:0003677">
    <property type="term" value="F:DNA binding"/>
    <property type="evidence" value="ECO:0007669"/>
    <property type="project" value="UniProtKB-UniRule"/>
</dbReference>
<dbReference type="InterPro" id="IPR050109">
    <property type="entry name" value="HTH-type_TetR-like_transc_reg"/>
</dbReference>
<dbReference type="GO" id="GO:0006355">
    <property type="term" value="P:regulation of DNA-templated transcription"/>
    <property type="evidence" value="ECO:0007669"/>
    <property type="project" value="UniProtKB-ARBA"/>
</dbReference>
<dbReference type="SUPFAM" id="SSF48498">
    <property type="entry name" value="Tetracyclin repressor-like, C-terminal domain"/>
    <property type="match status" value="1"/>
</dbReference>
<dbReference type="Pfam" id="PF00440">
    <property type="entry name" value="TetR_N"/>
    <property type="match status" value="1"/>
</dbReference>
<dbReference type="Pfam" id="PF17926">
    <property type="entry name" value="TetR_C_21"/>
    <property type="match status" value="1"/>
</dbReference>
<dbReference type="Gene3D" id="1.10.357.10">
    <property type="entry name" value="Tetracycline Repressor, domain 2"/>
    <property type="match status" value="1"/>
</dbReference>
<protein>
    <recommendedName>
        <fullName evidence="4">HTH tetR-type domain-containing protein</fullName>
    </recommendedName>
</protein>
<evidence type="ECO:0000256" key="3">
    <source>
        <dbReference type="SAM" id="MobiDB-lite"/>
    </source>
</evidence>
<dbReference type="PRINTS" id="PR00455">
    <property type="entry name" value="HTHTETR"/>
</dbReference>
<feature type="region of interest" description="Disordered" evidence="3">
    <location>
        <begin position="192"/>
        <end position="225"/>
    </location>
</feature>
<name>A0A1J7C7S5_9ACTN</name>
<dbReference type="PANTHER" id="PTHR30328">
    <property type="entry name" value="TRANSCRIPTIONAL REPRESSOR"/>
    <property type="match status" value="1"/>
</dbReference>
<evidence type="ECO:0000256" key="1">
    <source>
        <dbReference type="ARBA" id="ARBA00023125"/>
    </source>
</evidence>
<dbReference type="OrthoDB" id="4726108at2"/>
<sequence length="225" mass="24522">MPKTPPSTARRDSTEATREALLAAARTEFAAYGIAGARVDRIAKEAGVNKERIYGHFGSKEKLFDAVMGRVLEELAQILSKPDADVGAYVARVYDHHRQNPELLRLMLWESLHYGGARADDAIPEKRRAHYRAKLEHLAPQIGRSADDPEVGRMLITLCGLGLWPVAVPQMGRLLLGDRADDVDGMREHLVAAARAAFPEPESAPEPEGDPRVSRPSGTPATSGS</sequence>
<comment type="caution">
    <text evidence="5">The sequence shown here is derived from an EMBL/GenBank/DDBJ whole genome shotgun (WGS) entry which is preliminary data.</text>
</comment>
<feature type="DNA-binding region" description="H-T-H motif" evidence="2">
    <location>
        <begin position="38"/>
        <end position="57"/>
    </location>
</feature>
<keyword evidence="1 2" id="KW-0238">DNA-binding</keyword>
<dbReference type="InterPro" id="IPR001647">
    <property type="entry name" value="HTH_TetR"/>
</dbReference>
<keyword evidence="6" id="KW-1185">Reference proteome</keyword>
<dbReference type="RefSeq" id="WP_071656452.1">
    <property type="nucleotide sequence ID" value="NZ_MLCF01000048.1"/>
</dbReference>
<feature type="compositionally biased region" description="Low complexity" evidence="3">
    <location>
        <begin position="192"/>
        <end position="201"/>
    </location>
</feature>
<evidence type="ECO:0000313" key="5">
    <source>
        <dbReference type="EMBL" id="OIV37580.1"/>
    </source>
</evidence>
<proteinExistence type="predicted"/>
<dbReference type="AlphaFoldDB" id="A0A1J7C7S5"/>
<reference evidence="5 6" key="1">
    <citation type="submission" date="2016-10" db="EMBL/GenBank/DDBJ databases">
        <title>Genome sequence of Streptomyces gilvigriseus MUSC 26.</title>
        <authorList>
            <person name="Lee L.-H."/>
            <person name="Ser H.-L."/>
        </authorList>
    </citation>
    <scope>NUCLEOTIDE SEQUENCE [LARGE SCALE GENOMIC DNA]</scope>
    <source>
        <strain evidence="5 6">MUSC 26</strain>
    </source>
</reference>